<comment type="caution">
    <text evidence="6">The sequence shown here is derived from an EMBL/GenBank/DDBJ whole genome shotgun (WGS) entry which is preliminary data.</text>
</comment>
<dbReference type="SMART" id="SM00448">
    <property type="entry name" value="REC"/>
    <property type="match status" value="1"/>
</dbReference>
<dbReference type="InterPro" id="IPR001789">
    <property type="entry name" value="Sig_transdc_resp-reg_receiver"/>
</dbReference>
<dbReference type="EMBL" id="JAEQBW010000015">
    <property type="protein sequence ID" value="MBK6267259.1"/>
    <property type="molecule type" value="Genomic_DNA"/>
</dbReference>
<dbReference type="AlphaFoldDB" id="A0A934X223"/>
<dbReference type="GO" id="GO:0006355">
    <property type="term" value="P:regulation of DNA-templated transcription"/>
    <property type="evidence" value="ECO:0007669"/>
    <property type="project" value="InterPro"/>
</dbReference>
<evidence type="ECO:0000313" key="7">
    <source>
        <dbReference type="Proteomes" id="UP000611723"/>
    </source>
</evidence>
<evidence type="ECO:0000259" key="5">
    <source>
        <dbReference type="PROSITE" id="PS50110"/>
    </source>
</evidence>
<evidence type="ECO:0000313" key="6">
    <source>
        <dbReference type="EMBL" id="MBK6267259.1"/>
    </source>
</evidence>
<evidence type="ECO:0000256" key="1">
    <source>
        <dbReference type="ARBA" id="ARBA00022553"/>
    </source>
</evidence>
<evidence type="ECO:0000259" key="4">
    <source>
        <dbReference type="PROSITE" id="PS50043"/>
    </source>
</evidence>
<dbReference type="GO" id="GO:0003677">
    <property type="term" value="F:DNA binding"/>
    <property type="evidence" value="ECO:0007669"/>
    <property type="project" value="UniProtKB-KW"/>
</dbReference>
<dbReference type="PRINTS" id="PR00038">
    <property type="entry name" value="HTHLUXR"/>
</dbReference>
<name>A0A934X223_9BACT</name>
<dbReference type="SUPFAM" id="SSF52172">
    <property type="entry name" value="CheY-like"/>
    <property type="match status" value="1"/>
</dbReference>
<dbReference type="SMART" id="SM00421">
    <property type="entry name" value="HTH_LUXR"/>
    <property type="match status" value="1"/>
</dbReference>
<dbReference type="CDD" id="cd06170">
    <property type="entry name" value="LuxR_C_like"/>
    <property type="match status" value="1"/>
</dbReference>
<evidence type="ECO:0000256" key="3">
    <source>
        <dbReference type="PROSITE-ProRule" id="PRU00169"/>
    </source>
</evidence>
<dbReference type="InterPro" id="IPR011006">
    <property type="entry name" value="CheY-like_superfamily"/>
</dbReference>
<gene>
    <name evidence="6" type="ORF">JKA74_19615</name>
</gene>
<dbReference type="PANTHER" id="PTHR43214:SF43">
    <property type="entry name" value="TWO-COMPONENT RESPONSE REGULATOR"/>
    <property type="match status" value="1"/>
</dbReference>
<feature type="modified residue" description="4-aspartylphosphate" evidence="3">
    <location>
        <position position="54"/>
    </location>
</feature>
<proteinExistence type="predicted"/>
<protein>
    <submittedName>
        <fullName evidence="6">Response regulator transcription factor</fullName>
    </submittedName>
</protein>
<dbReference type="CDD" id="cd17535">
    <property type="entry name" value="REC_NarL-like"/>
    <property type="match status" value="1"/>
</dbReference>
<evidence type="ECO:0000256" key="2">
    <source>
        <dbReference type="ARBA" id="ARBA00023125"/>
    </source>
</evidence>
<reference evidence="6" key="1">
    <citation type="submission" date="2021-01" db="EMBL/GenBank/DDBJ databases">
        <title>Marivirga aurantiaca sp. nov., isolated from intertidal surface sediments.</title>
        <authorList>
            <person name="Zhang M."/>
        </authorList>
    </citation>
    <scope>NUCLEOTIDE SEQUENCE</scope>
    <source>
        <strain evidence="6">S37H4</strain>
    </source>
</reference>
<dbReference type="Proteomes" id="UP000611723">
    <property type="component" value="Unassembled WGS sequence"/>
</dbReference>
<dbReference type="InterPro" id="IPR039420">
    <property type="entry name" value="WalR-like"/>
</dbReference>
<feature type="domain" description="Response regulatory" evidence="5">
    <location>
        <begin position="3"/>
        <end position="119"/>
    </location>
</feature>
<accession>A0A934X223</accession>
<organism evidence="6 7">
    <name type="scientific">Marivirga aurantiaca</name>
    <dbReference type="NCBI Taxonomy" id="2802615"/>
    <lineage>
        <taxon>Bacteria</taxon>
        <taxon>Pseudomonadati</taxon>
        <taxon>Bacteroidota</taxon>
        <taxon>Cytophagia</taxon>
        <taxon>Cytophagales</taxon>
        <taxon>Marivirgaceae</taxon>
        <taxon>Marivirga</taxon>
    </lineage>
</organism>
<dbReference type="GO" id="GO:0000160">
    <property type="term" value="P:phosphorelay signal transduction system"/>
    <property type="evidence" value="ECO:0007669"/>
    <property type="project" value="InterPro"/>
</dbReference>
<dbReference type="RefSeq" id="WP_201432943.1">
    <property type="nucleotide sequence ID" value="NZ_JAEQBW010000015.1"/>
</dbReference>
<dbReference type="Pfam" id="PF00072">
    <property type="entry name" value="Response_reg"/>
    <property type="match status" value="1"/>
</dbReference>
<dbReference type="PROSITE" id="PS00622">
    <property type="entry name" value="HTH_LUXR_1"/>
    <property type="match status" value="1"/>
</dbReference>
<keyword evidence="2" id="KW-0238">DNA-binding</keyword>
<dbReference type="PROSITE" id="PS50043">
    <property type="entry name" value="HTH_LUXR_2"/>
    <property type="match status" value="1"/>
</dbReference>
<sequence>MLKVLLADDHHLMRDGIKMFLESDKGIKVIGEAKNGQEAIEMSNILEPDLLLMDISMPEKNGIEAATEILMNKYVPKIIMLSMYLDEKYINTCMENGVHGYIHKGAAKEELLEGVKKVMEGQNFYSKEVREVMVSNYIRNLKQKKKMLTQEKIVITKRELEVIKLIMKGYSSLQIADTLYISNRTVDTHRANLMQKLGVKNSIELINKVTELDLIE</sequence>
<dbReference type="PROSITE" id="PS50110">
    <property type="entry name" value="RESPONSE_REGULATORY"/>
    <property type="match status" value="1"/>
</dbReference>
<dbReference type="InterPro" id="IPR000792">
    <property type="entry name" value="Tscrpt_reg_LuxR_C"/>
</dbReference>
<dbReference type="Gene3D" id="3.40.50.2300">
    <property type="match status" value="1"/>
</dbReference>
<dbReference type="SUPFAM" id="SSF46894">
    <property type="entry name" value="C-terminal effector domain of the bipartite response regulators"/>
    <property type="match status" value="1"/>
</dbReference>
<keyword evidence="1 3" id="KW-0597">Phosphoprotein</keyword>
<dbReference type="InterPro" id="IPR058245">
    <property type="entry name" value="NreC/VraR/RcsB-like_REC"/>
</dbReference>
<dbReference type="Pfam" id="PF00196">
    <property type="entry name" value="GerE"/>
    <property type="match status" value="1"/>
</dbReference>
<feature type="domain" description="HTH luxR-type" evidence="4">
    <location>
        <begin position="148"/>
        <end position="213"/>
    </location>
</feature>
<dbReference type="InterPro" id="IPR016032">
    <property type="entry name" value="Sig_transdc_resp-reg_C-effctor"/>
</dbReference>
<keyword evidence="7" id="KW-1185">Reference proteome</keyword>
<dbReference type="PANTHER" id="PTHR43214">
    <property type="entry name" value="TWO-COMPONENT RESPONSE REGULATOR"/>
    <property type="match status" value="1"/>
</dbReference>